<accession>A0ABT4EUK9</accession>
<keyword evidence="3" id="KW-1185">Reference proteome</keyword>
<proteinExistence type="predicted"/>
<name>A0ABT4EUK9_9BACI</name>
<dbReference type="Proteomes" id="UP001527052">
    <property type="component" value="Unassembled WGS sequence"/>
</dbReference>
<reference evidence="2 3" key="1">
    <citation type="submission" date="2022-05" db="EMBL/GenBank/DDBJ databases">
        <title>Genome Sequencing of Bee-Associated Microbes.</title>
        <authorList>
            <person name="Dunlap C."/>
        </authorList>
    </citation>
    <scope>NUCLEOTIDE SEQUENCE [LARGE SCALE GENOMIC DNA]</scope>
    <source>
        <strain evidence="2 3">NRRL BD-083</strain>
    </source>
</reference>
<dbReference type="EMBL" id="JAMDLZ010000042">
    <property type="protein sequence ID" value="MCY9549320.1"/>
    <property type="molecule type" value="Genomic_DNA"/>
</dbReference>
<comment type="caution">
    <text evidence="2">The sequence shown here is derived from an EMBL/GenBank/DDBJ whole genome shotgun (WGS) entry which is preliminary data.</text>
</comment>
<evidence type="ECO:0000313" key="2">
    <source>
        <dbReference type="EMBL" id="MCY9549320.1"/>
    </source>
</evidence>
<sequence>MIILTNEKRNKSEEEEQVEFGADLSPDDLDVREENDLTKEQKNNANNEKQYKENTSSKRNK</sequence>
<feature type="compositionally biased region" description="Basic and acidic residues" evidence="1">
    <location>
        <begin position="49"/>
        <end position="61"/>
    </location>
</feature>
<evidence type="ECO:0008006" key="4">
    <source>
        <dbReference type="Google" id="ProtNLM"/>
    </source>
</evidence>
<protein>
    <recommendedName>
        <fullName evidence="4">YfhD family protein</fullName>
    </recommendedName>
</protein>
<evidence type="ECO:0000313" key="3">
    <source>
        <dbReference type="Proteomes" id="UP001527052"/>
    </source>
</evidence>
<feature type="compositionally biased region" description="Basic and acidic residues" evidence="1">
    <location>
        <begin position="1"/>
        <end position="12"/>
    </location>
</feature>
<gene>
    <name evidence="2" type="ORF">M5W82_20780</name>
</gene>
<feature type="compositionally biased region" description="Basic and acidic residues" evidence="1">
    <location>
        <begin position="32"/>
        <end position="42"/>
    </location>
</feature>
<evidence type="ECO:0000256" key="1">
    <source>
        <dbReference type="SAM" id="MobiDB-lite"/>
    </source>
</evidence>
<organism evidence="2 3">
    <name type="scientific">Lysinibacillus xylanilyticus</name>
    <dbReference type="NCBI Taxonomy" id="582475"/>
    <lineage>
        <taxon>Bacteria</taxon>
        <taxon>Bacillati</taxon>
        <taxon>Bacillota</taxon>
        <taxon>Bacilli</taxon>
        <taxon>Bacillales</taxon>
        <taxon>Bacillaceae</taxon>
        <taxon>Lysinibacillus</taxon>
    </lineage>
</organism>
<dbReference type="RefSeq" id="WP_232733085.1">
    <property type="nucleotide sequence ID" value="NZ_CP189807.1"/>
</dbReference>
<feature type="region of interest" description="Disordered" evidence="1">
    <location>
        <begin position="1"/>
        <end position="61"/>
    </location>
</feature>